<feature type="region of interest" description="Disordered" evidence="1">
    <location>
        <begin position="151"/>
        <end position="178"/>
    </location>
</feature>
<comment type="caution">
    <text evidence="3">The sequence shown here is derived from an EMBL/GenBank/DDBJ whole genome shotgun (WGS) entry which is preliminary data.</text>
</comment>
<reference evidence="3 4" key="1">
    <citation type="submission" date="2019-08" db="EMBL/GenBank/DDBJ databases">
        <title>Whole genome of Aphis craccivora.</title>
        <authorList>
            <person name="Voronova N.V."/>
            <person name="Shulinski R.S."/>
            <person name="Bandarenka Y.V."/>
            <person name="Zhorov D.G."/>
            <person name="Warner D."/>
        </authorList>
    </citation>
    <scope>NUCLEOTIDE SEQUENCE [LARGE SCALE GENOMIC DNA]</scope>
    <source>
        <strain evidence="3">180601</strain>
        <tissue evidence="3">Whole Body</tissue>
    </source>
</reference>
<name>A0A6G0VXK8_APHCR</name>
<dbReference type="PANTHER" id="PTHR31511:SF12">
    <property type="entry name" value="RHO TERMINATION FACTOR N-TERMINAL DOMAIN-CONTAINING PROTEIN"/>
    <property type="match status" value="1"/>
</dbReference>
<dbReference type="EMBL" id="VUJU01011594">
    <property type="protein sequence ID" value="KAF0710605.1"/>
    <property type="molecule type" value="Genomic_DNA"/>
</dbReference>
<feature type="domain" description="C2H2-type" evidence="2">
    <location>
        <begin position="67"/>
        <end position="88"/>
    </location>
</feature>
<dbReference type="Proteomes" id="UP000478052">
    <property type="component" value="Unassembled WGS sequence"/>
</dbReference>
<organism evidence="3 4">
    <name type="scientific">Aphis craccivora</name>
    <name type="common">Cowpea aphid</name>
    <dbReference type="NCBI Taxonomy" id="307492"/>
    <lineage>
        <taxon>Eukaryota</taxon>
        <taxon>Metazoa</taxon>
        <taxon>Ecdysozoa</taxon>
        <taxon>Arthropoda</taxon>
        <taxon>Hexapoda</taxon>
        <taxon>Insecta</taxon>
        <taxon>Pterygota</taxon>
        <taxon>Neoptera</taxon>
        <taxon>Paraneoptera</taxon>
        <taxon>Hemiptera</taxon>
        <taxon>Sternorrhyncha</taxon>
        <taxon>Aphidomorpha</taxon>
        <taxon>Aphidoidea</taxon>
        <taxon>Aphididae</taxon>
        <taxon>Aphidini</taxon>
        <taxon>Aphis</taxon>
        <taxon>Aphis</taxon>
    </lineage>
</organism>
<accession>A0A6G0VXK8</accession>
<keyword evidence="4" id="KW-1185">Reference proteome</keyword>
<evidence type="ECO:0000313" key="3">
    <source>
        <dbReference type="EMBL" id="KAF0710605.1"/>
    </source>
</evidence>
<dbReference type="PROSITE" id="PS00028">
    <property type="entry name" value="ZINC_FINGER_C2H2_1"/>
    <property type="match status" value="1"/>
</dbReference>
<proteinExistence type="predicted"/>
<protein>
    <submittedName>
        <fullName evidence="3">C2H2-type domain-containing protein</fullName>
    </submittedName>
</protein>
<dbReference type="InterPro" id="IPR013087">
    <property type="entry name" value="Znf_C2H2_type"/>
</dbReference>
<dbReference type="AlphaFoldDB" id="A0A6G0VXK8"/>
<evidence type="ECO:0000313" key="4">
    <source>
        <dbReference type="Proteomes" id="UP000478052"/>
    </source>
</evidence>
<sequence length="615" mass="68234">MCTFSESDGFQSSIVFDVHVIFSYVYFLNSIFVKLKKCSAALRAVVYARKNVLIRHAKTHDGPVNSCGICRKVLSRMDKLIAHIQSCHKIAKNSPEFYNAVRIGSTMGRASVIRWAPPTTTSHVRSAVPTAISVTSTPPQVSSSARQLVISSRPAAETPPTTTATPSRPTSPPPVQHCATYTENTRKNIKRKKARMQSVNTPGFVEIKSSFKRTTVWYFRKNVDNIVSYRAFLHFLEPELIDKLRECVHESAQNRAFKTCARELFAYSDVAGSIDRDLTALLAEKDASAGKGSGFTLLCIDGLLLGVYVFTPMGGSSYLPLPESILNRKAVVNPQNIDRQCFKWAILAKHVSHDNRAHVGVNYSNEEYRYDSSALSVPTPVSEIKLFERANPGTSVNLYDLKNCKKNKKNESSTQSAAYPLRMVDDKQPNHFDLLLIAGSEKNNHYTYISNFSRLVSLQKNNHGHRARVTLSDMRYAQTNLTLNAGGGQNARIQRAAQNATLTVRFHYGVNTSALHSHHPMSYGFLVVAADGVPAELLEQFDIPRTPTVFRGSESVDDVAKRFVLAVTDVSDRICKLLKTTNVPIAMSVEDARAHGVKTVCDLYAKTFIASNHKV</sequence>
<gene>
    <name evidence="3" type="ORF">FWK35_00032839</name>
</gene>
<evidence type="ECO:0000256" key="1">
    <source>
        <dbReference type="SAM" id="MobiDB-lite"/>
    </source>
</evidence>
<dbReference type="PANTHER" id="PTHR31511">
    <property type="entry name" value="PROTEIN CBG23764"/>
    <property type="match status" value="1"/>
</dbReference>
<dbReference type="OrthoDB" id="6624406at2759"/>
<dbReference type="Gene3D" id="3.30.160.60">
    <property type="entry name" value="Classic Zinc Finger"/>
    <property type="match status" value="1"/>
</dbReference>
<evidence type="ECO:0000259" key="2">
    <source>
        <dbReference type="PROSITE" id="PS00028"/>
    </source>
</evidence>
<feature type="compositionally biased region" description="Low complexity" evidence="1">
    <location>
        <begin position="151"/>
        <end position="168"/>
    </location>
</feature>
<feature type="non-terminal residue" evidence="3">
    <location>
        <position position="615"/>
    </location>
</feature>